<feature type="transmembrane region" description="Helical" evidence="4">
    <location>
        <begin position="305"/>
        <end position="326"/>
    </location>
</feature>
<dbReference type="GO" id="GO:0007165">
    <property type="term" value="P:signal transduction"/>
    <property type="evidence" value="ECO:0007669"/>
    <property type="project" value="UniProtKB-KW"/>
</dbReference>
<dbReference type="Pfam" id="PF08376">
    <property type="entry name" value="NIT"/>
    <property type="match status" value="1"/>
</dbReference>
<organism evidence="6 7">
    <name type="scientific">Sulfurimonas lithotrophica</name>
    <dbReference type="NCBI Taxonomy" id="2590022"/>
    <lineage>
        <taxon>Bacteria</taxon>
        <taxon>Pseudomonadati</taxon>
        <taxon>Campylobacterota</taxon>
        <taxon>Epsilonproteobacteria</taxon>
        <taxon>Campylobacterales</taxon>
        <taxon>Sulfurimonadaceae</taxon>
        <taxon>Sulfurimonas</taxon>
    </lineage>
</organism>
<dbReference type="Gene3D" id="1.10.287.950">
    <property type="entry name" value="Methyl-accepting chemotaxis protein"/>
    <property type="match status" value="1"/>
</dbReference>
<evidence type="ECO:0000256" key="2">
    <source>
        <dbReference type="ARBA" id="ARBA00029447"/>
    </source>
</evidence>
<dbReference type="KEGG" id="sulg:FJR48_01055"/>
<dbReference type="GO" id="GO:0006935">
    <property type="term" value="P:chemotaxis"/>
    <property type="evidence" value="ECO:0007669"/>
    <property type="project" value="InterPro"/>
</dbReference>
<evidence type="ECO:0000313" key="7">
    <source>
        <dbReference type="Proteomes" id="UP000326944"/>
    </source>
</evidence>
<keyword evidence="4" id="KW-1133">Transmembrane helix</keyword>
<evidence type="ECO:0000256" key="3">
    <source>
        <dbReference type="PROSITE-ProRule" id="PRU00284"/>
    </source>
</evidence>
<feature type="domain" description="Methyl-accepting transducer" evidence="5">
    <location>
        <begin position="386"/>
        <end position="622"/>
    </location>
</feature>
<comment type="similarity">
    <text evidence="2">Belongs to the methyl-accepting chemotaxis (MCP) protein family.</text>
</comment>
<evidence type="ECO:0000259" key="5">
    <source>
        <dbReference type="PROSITE" id="PS50111"/>
    </source>
</evidence>
<dbReference type="PROSITE" id="PS50111">
    <property type="entry name" value="CHEMOTAXIS_TRANSDUC_2"/>
    <property type="match status" value="1"/>
</dbReference>
<accession>A0A5P8NY97</accession>
<dbReference type="AlphaFoldDB" id="A0A5P8NY97"/>
<gene>
    <name evidence="6" type="ORF">FJR48_01055</name>
</gene>
<dbReference type="PANTHER" id="PTHR32089:SF112">
    <property type="entry name" value="LYSOZYME-LIKE PROTEIN-RELATED"/>
    <property type="match status" value="1"/>
</dbReference>
<dbReference type="OrthoDB" id="2489132at2"/>
<reference evidence="6 7" key="1">
    <citation type="submission" date="2019-09" db="EMBL/GenBank/DDBJ databases">
        <title>Sulfurimonas gotlandica sp. nov., a chemoautotrophic and psychrotolerant epsilonproteobacterium isolated from a pelagic redoxcline, and an emended description of the genus Sulfurimonas.</title>
        <authorList>
            <person name="Wang S."/>
            <person name="Jiang L."/>
            <person name="Shao S."/>
        </authorList>
    </citation>
    <scope>NUCLEOTIDE SEQUENCE [LARGE SCALE GENOMIC DNA]</scope>
    <source>
        <strain evidence="6 7">GYSZ_1</strain>
    </source>
</reference>
<sequence length="658" mass="72744">MSIKYKLNLIAVIVVLFSLIIIALSSTKAIDERNTILQVSELNILSQKLSLLIHETQKERGASAGFLGSEGKKFVEILPKQRKLTTQRNEELNTYMNTLDFSEYSNELQNEISAFKSDMAKIDSIRDRVSSLSISVKDEVAYYTDMNAKILNIVSLTAKLAKSPELVKSLNAYTNFLKSKERAGVERAVLSNTFAADKFADGMFAKMITLIAEQNAFLDAYKSIATDESKDFYKSTMNSPVVDEVNNMRNIAKEKAYEGGFEVDSVHWFKTITKKINLLKKVDDEIARQNTQLLQKLTSESKTKAFTSIIGNIIFASAIIIIMIIISRGINRSVKESLTKIKCVSSDLDLTCNVVVEGKDEISQISQAIHTMIVAFKGSVHNAQDVSDATLSQSDKLNDVVDKLTINSKESETKISDINELVSEVGTRLDQVEEDAVVVTEDLDKTFKVLDGFVAKLNEVVESIDKGTHQQEELAVKVSSLTEQAKNIKDVLAIISDIADQTNLLALNAAIEAARAGEHGRGFAVVADEVRKLAERTQKSLSEISANVNLITQSVVEIASETDETSQNMNNIAGSAQELIDASEETKTNLLETTDKSKDVMHQSTYIATQTKKLISTMDEVIEISHENSEHRVSVEAAVETLTQDAHKMKGELAKFKI</sequence>
<dbReference type="InterPro" id="IPR004089">
    <property type="entry name" value="MCPsignal_dom"/>
</dbReference>
<proteinExistence type="inferred from homology"/>
<dbReference type="PANTHER" id="PTHR32089">
    <property type="entry name" value="METHYL-ACCEPTING CHEMOTAXIS PROTEIN MCPB"/>
    <property type="match status" value="1"/>
</dbReference>
<dbReference type="GO" id="GO:0016020">
    <property type="term" value="C:membrane"/>
    <property type="evidence" value="ECO:0007669"/>
    <property type="project" value="InterPro"/>
</dbReference>
<name>A0A5P8NY97_9BACT</name>
<dbReference type="SMART" id="SM00283">
    <property type="entry name" value="MA"/>
    <property type="match status" value="1"/>
</dbReference>
<evidence type="ECO:0000313" key="6">
    <source>
        <dbReference type="EMBL" id="QFR48387.1"/>
    </source>
</evidence>
<keyword evidence="1 3" id="KW-0807">Transducer</keyword>
<dbReference type="InterPro" id="IPR004090">
    <property type="entry name" value="Chemotax_Me-accpt_rcpt"/>
</dbReference>
<dbReference type="PRINTS" id="PR00260">
    <property type="entry name" value="CHEMTRNSDUCR"/>
</dbReference>
<evidence type="ECO:0000256" key="4">
    <source>
        <dbReference type="SAM" id="Phobius"/>
    </source>
</evidence>
<keyword evidence="7" id="KW-1185">Reference proteome</keyword>
<dbReference type="EMBL" id="CP043617">
    <property type="protein sequence ID" value="QFR48387.1"/>
    <property type="molecule type" value="Genomic_DNA"/>
</dbReference>
<dbReference type="InterPro" id="IPR013587">
    <property type="entry name" value="Nitrate/nitrite_sensing"/>
</dbReference>
<dbReference type="SUPFAM" id="SSF58104">
    <property type="entry name" value="Methyl-accepting chemotaxis protein (MCP) signaling domain"/>
    <property type="match status" value="1"/>
</dbReference>
<protein>
    <submittedName>
        <fullName evidence="6">Methyl-accepting chemotaxis protein</fullName>
    </submittedName>
</protein>
<dbReference type="RefSeq" id="WP_152306330.1">
    <property type="nucleotide sequence ID" value="NZ_CP043617.1"/>
</dbReference>
<evidence type="ECO:0000256" key="1">
    <source>
        <dbReference type="ARBA" id="ARBA00023224"/>
    </source>
</evidence>
<keyword evidence="4" id="KW-0812">Transmembrane</keyword>
<keyword evidence="4" id="KW-0472">Membrane</keyword>
<dbReference type="GO" id="GO:0004888">
    <property type="term" value="F:transmembrane signaling receptor activity"/>
    <property type="evidence" value="ECO:0007669"/>
    <property type="project" value="InterPro"/>
</dbReference>
<dbReference type="Pfam" id="PF00015">
    <property type="entry name" value="MCPsignal"/>
    <property type="match status" value="1"/>
</dbReference>
<dbReference type="Proteomes" id="UP000326944">
    <property type="component" value="Chromosome"/>
</dbReference>